<proteinExistence type="predicted"/>
<protein>
    <submittedName>
        <fullName evidence="1">CLUMA_CG003294, isoform A</fullName>
    </submittedName>
</protein>
<dbReference type="Proteomes" id="UP000183832">
    <property type="component" value="Unassembled WGS sequence"/>
</dbReference>
<gene>
    <name evidence="1" type="ORF">CLUMA_CG003294</name>
</gene>
<organism evidence="1 2">
    <name type="scientific">Clunio marinus</name>
    <dbReference type="NCBI Taxonomy" id="568069"/>
    <lineage>
        <taxon>Eukaryota</taxon>
        <taxon>Metazoa</taxon>
        <taxon>Ecdysozoa</taxon>
        <taxon>Arthropoda</taxon>
        <taxon>Hexapoda</taxon>
        <taxon>Insecta</taxon>
        <taxon>Pterygota</taxon>
        <taxon>Neoptera</taxon>
        <taxon>Endopterygota</taxon>
        <taxon>Diptera</taxon>
        <taxon>Nematocera</taxon>
        <taxon>Chironomoidea</taxon>
        <taxon>Chironomidae</taxon>
        <taxon>Clunio</taxon>
    </lineage>
</organism>
<name>A0A1J1HN72_9DIPT</name>
<dbReference type="AlphaFoldDB" id="A0A1J1HN72"/>
<evidence type="ECO:0000313" key="1">
    <source>
        <dbReference type="EMBL" id="CRK89503.1"/>
    </source>
</evidence>
<dbReference type="EMBL" id="CVRI01000013">
    <property type="protein sequence ID" value="CRK89503.1"/>
    <property type="molecule type" value="Genomic_DNA"/>
</dbReference>
<keyword evidence="2" id="KW-1185">Reference proteome</keyword>
<reference evidence="1 2" key="1">
    <citation type="submission" date="2015-04" db="EMBL/GenBank/DDBJ databases">
        <authorList>
            <person name="Syromyatnikov M.Y."/>
            <person name="Popov V.N."/>
        </authorList>
    </citation>
    <scope>NUCLEOTIDE SEQUENCE [LARGE SCALE GENOMIC DNA]</scope>
</reference>
<evidence type="ECO:0000313" key="2">
    <source>
        <dbReference type="Proteomes" id="UP000183832"/>
    </source>
</evidence>
<accession>A0A1J1HN72</accession>
<sequence>MIYTLVLIASRLEALHCLQRTRIKLRCLQVQ</sequence>